<reference evidence="1 2" key="1">
    <citation type="submission" date="2018-07" db="EMBL/GenBank/DDBJ databases">
        <title>Genome assembly of strain KB82.</title>
        <authorList>
            <person name="Kukolya J."/>
            <person name="Horvath B."/>
            <person name="Nagy I."/>
            <person name="Toth A."/>
        </authorList>
    </citation>
    <scope>NUCLEOTIDE SEQUENCE [LARGE SCALE GENOMIC DNA]</scope>
    <source>
        <strain evidence="1 2">Kb82</strain>
    </source>
</reference>
<dbReference type="EMBL" id="PRDM01000007">
    <property type="protein sequence ID" value="MBE8728204.1"/>
    <property type="molecule type" value="Genomic_DNA"/>
</dbReference>
<gene>
    <name evidence="1" type="ORF">C4F50_25090</name>
</gene>
<dbReference type="SUPFAM" id="SSF54427">
    <property type="entry name" value="NTF2-like"/>
    <property type="match status" value="1"/>
</dbReference>
<comment type="caution">
    <text evidence="1">The sequence shown here is derived from an EMBL/GenBank/DDBJ whole genome shotgun (WGS) entry which is preliminary data.</text>
</comment>
<dbReference type="InterPro" id="IPR039437">
    <property type="entry name" value="FrzH/put_lumazine-bd"/>
</dbReference>
<accession>A0ABR9TS59</accession>
<protein>
    <submittedName>
        <fullName evidence="1">Nuclear transport factor 2 family protein</fullName>
    </submittedName>
</protein>
<name>A0ABR9TS59_9FLAO</name>
<dbReference type="Pfam" id="PF12893">
    <property type="entry name" value="Lumazine_bd_2"/>
    <property type="match status" value="1"/>
</dbReference>
<dbReference type="RefSeq" id="WP_194141325.1">
    <property type="nucleotide sequence ID" value="NZ_PRDM01000007.1"/>
</dbReference>
<sequence length="125" mass="14144">MENFTTSAALITAVLMNYFNGIYNGDTALLQKTFHPKALVVGDIKGLPYFKTVDQYLEGVKNRKSPNELGEKFKMEIISLEIINNTAVAKVKVPIFEYNYYDQLSLAVVDGKWLIVNKLLTHVNK</sequence>
<dbReference type="Proteomes" id="UP000640614">
    <property type="component" value="Unassembled WGS sequence"/>
</dbReference>
<keyword evidence="2" id="KW-1185">Reference proteome</keyword>
<dbReference type="Gene3D" id="3.10.450.50">
    <property type="match status" value="1"/>
</dbReference>
<dbReference type="InterPro" id="IPR032710">
    <property type="entry name" value="NTF2-like_dom_sf"/>
</dbReference>
<evidence type="ECO:0000313" key="2">
    <source>
        <dbReference type="Proteomes" id="UP000640614"/>
    </source>
</evidence>
<evidence type="ECO:0000313" key="1">
    <source>
        <dbReference type="EMBL" id="MBE8728204.1"/>
    </source>
</evidence>
<proteinExistence type="predicted"/>
<organism evidence="1 2">
    <name type="scientific">Flavobacterium hungaricum</name>
    <dbReference type="NCBI Taxonomy" id="2082725"/>
    <lineage>
        <taxon>Bacteria</taxon>
        <taxon>Pseudomonadati</taxon>
        <taxon>Bacteroidota</taxon>
        <taxon>Flavobacteriia</taxon>
        <taxon>Flavobacteriales</taxon>
        <taxon>Flavobacteriaceae</taxon>
        <taxon>Flavobacterium</taxon>
    </lineage>
</organism>